<dbReference type="FunFam" id="3.40.50.300:FF:000285">
    <property type="entry name" value="Sporulation initiation inhibitor Soj"/>
    <property type="match status" value="1"/>
</dbReference>
<organism evidence="2">
    <name type="scientific">marine sediment metagenome</name>
    <dbReference type="NCBI Taxonomy" id="412755"/>
    <lineage>
        <taxon>unclassified sequences</taxon>
        <taxon>metagenomes</taxon>
        <taxon>ecological metagenomes</taxon>
    </lineage>
</organism>
<dbReference type="Pfam" id="PF13614">
    <property type="entry name" value="AAA_31"/>
    <property type="match status" value="1"/>
</dbReference>
<dbReference type="InterPro" id="IPR025669">
    <property type="entry name" value="AAA_dom"/>
</dbReference>
<comment type="caution">
    <text evidence="2">The sequence shown here is derived from an EMBL/GenBank/DDBJ whole genome shotgun (WGS) entry which is preliminary data.</text>
</comment>
<evidence type="ECO:0000259" key="1">
    <source>
        <dbReference type="Pfam" id="PF13614"/>
    </source>
</evidence>
<gene>
    <name evidence="2" type="ORF">LCGC14_0649290</name>
</gene>
<name>A0A0F9R243_9ZZZZ</name>
<dbReference type="AlphaFoldDB" id="A0A0F9R243"/>
<dbReference type="PIRSF" id="PIRSF009320">
    <property type="entry name" value="Nuc_binding_HP_1000"/>
    <property type="match status" value="1"/>
</dbReference>
<accession>A0A0F9R243</accession>
<feature type="domain" description="AAA" evidence="1">
    <location>
        <begin position="2"/>
        <end position="177"/>
    </location>
</feature>
<dbReference type="InterPro" id="IPR050678">
    <property type="entry name" value="DNA_Partitioning_ATPase"/>
</dbReference>
<dbReference type="CDD" id="cd02042">
    <property type="entry name" value="ParAB_family"/>
    <property type="match status" value="1"/>
</dbReference>
<dbReference type="PANTHER" id="PTHR13696">
    <property type="entry name" value="P-LOOP CONTAINING NUCLEOSIDE TRIPHOSPHATE HYDROLASE"/>
    <property type="match status" value="1"/>
</dbReference>
<dbReference type="PANTHER" id="PTHR13696:SF52">
    <property type="entry name" value="PARA FAMILY PROTEIN CT_582"/>
    <property type="match status" value="1"/>
</dbReference>
<sequence length="254" mass="28044">MILAIANQKGGVGKTTTAFNLGSALALIGKNTLLVDIDPQAHSTVSLVNNSSQYDRSIYDVLVDSEVKIRDIIVKTSVPGLEIAISKIAMAKLEPVLLGEIDGHFRLRDVIVPIKKRYEFIIIDTPPTLGLITLNALVAATHILIPIQSSYLSLEGTDDLLETVIKIRKNVNPNLQVLGVVITLYDKRTNISRDAVERIKRVFGKKVFKTMISKSVKLEESPAYRESIFTYAPDSVGAMQYRKLAQEVIKRAKS</sequence>
<dbReference type="EMBL" id="LAZR01001203">
    <property type="protein sequence ID" value="KKN48784.1"/>
    <property type="molecule type" value="Genomic_DNA"/>
</dbReference>
<dbReference type="SUPFAM" id="SSF52540">
    <property type="entry name" value="P-loop containing nucleoside triphosphate hydrolases"/>
    <property type="match status" value="1"/>
</dbReference>
<proteinExistence type="predicted"/>
<dbReference type="Gene3D" id="3.40.50.300">
    <property type="entry name" value="P-loop containing nucleotide triphosphate hydrolases"/>
    <property type="match status" value="1"/>
</dbReference>
<protein>
    <recommendedName>
        <fullName evidence="1">AAA domain-containing protein</fullName>
    </recommendedName>
</protein>
<dbReference type="InterPro" id="IPR027417">
    <property type="entry name" value="P-loop_NTPase"/>
</dbReference>
<evidence type="ECO:0000313" key="2">
    <source>
        <dbReference type="EMBL" id="KKN48784.1"/>
    </source>
</evidence>
<reference evidence="2" key="1">
    <citation type="journal article" date="2015" name="Nature">
        <title>Complex archaea that bridge the gap between prokaryotes and eukaryotes.</title>
        <authorList>
            <person name="Spang A."/>
            <person name="Saw J.H."/>
            <person name="Jorgensen S.L."/>
            <person name="Zaremba-Niedzwiedzka K."/>
            <person name="Martijn J."/>
            <person name="Lind A.E."/>
            <person name="van Eijk R."/>
            <person name="Schleper C."/>
            <person name="Guy L."/>
            <person name="Ettema T.J."/>
        </authorList>
    </citation>
    <scope>NUCLEOTIDE SEQUENCE</scope>
</reference>